<proteinExistence type="predicted"/>
<keyword evidence="3" id="KW-1185">Reference proteome</keyword>
<gene>
    <name evidence="2" type="ORF">M427DRAFT_144788</name>
</gene>
<feature type="compositionally biased region" description="Low complexity" evidence="1">
    <location>
        <begin position="114"/>
        <end position="124"/>
    </location>
</feature>
<dbReference type="Proteomes" id="UP000070544">
    <property type="component" value="Unassembled WGS sequence"/>
</dbReference>
<evidence type="ECO:0008006" key="4">
    <source>
        <dbReference type="Google" id="ProtNLM"/>
    </source>
</evidence>
<name>A0A139AI31_GONPJ</name>
<reference evidence="2 3" key="1">
    <citation type="journal article" date="2015" name="Genome Biol. Evol.">
        <title>Phylogenomic analyses indicate that early fungi evolved digesting cell walls of algal ancestors of land plants.</title>
        <authorList>
            <person name="Chang Y."/>
            <person name="Wang S."/>
            <person name="Sekimoto S."/>
            <person name="Aerts A.L."/>
            <person name="Choi C."/>
            <person name="Clum A."/>
            <person name="LaButti K.M."/>
            <person name="Lindquist E.A."/>
            <person name="Yee Ngan C."/>
            <person name="Ohm R.A."/>
            <person name="Salamov A.A."/>
            <person name="Grigoriev I.V."/>
            <person name="Spatafora J.W."/>
            <person name="Berbee M.L."/>
        </authorList>
    </citation>
    <scope>NUCLEOTIDE SEQUENCE [LARGE SCALE GENOMIC DNA]</scope>
    <source>
        <strain evidence="2 3">JEL478</strain>
    </source>
</reference>
<organism evidence="2 3">
    <name type="scientific">Gonapodya prolifera (strain JEL478)</name>
    <name type="common">Monoblepharis prolifera</name>
    <dbReference type="NCBI Taxonomy" id="1344416"/>
    <lineage>
        <taxon>Eukaryota</taxon>
        <taxon>Fungi</taxon>
        <taxon>Fungi incertae sedis</taxon>
        <taxon>Chytridiomycota</taxon>
        <taxon>Chytridiomycota incertae sedis</taxon>
        <taxon>Monoblepharidomycetes</taxon>
        <taxon>Monoblepharidales</taxon>
        <taxon>Gonapodyaceae</taxon>
        <taxon>Gonapodya</taxon>
    </lineage>
</organism>
<sequence length="422" mass="47213">MEAEWEGAASEKAEDDATAMEKPAFLHRAILDVLPTSLLKYLDFLTVVRLARTCTDVKSAVGDLRRWASVLPVVLPFDRSKELLRILNEEEMRLRIRFRPTKSDQPARSPPNATSELSSSYPPSTTSSNSFTSFLNQPHPTSNVLLRLLHLAFVQTSRGAFDATDTNPIIQRILTHPCVRSSLVSFSIVNLGIKRTTLTWLNASGGRSVPWGQQLRRIRTLRHLVLVAPVELVSGTREATIVELKRKYVGRPYFLLEEMDNWGRLEGVKVTVTPLHHSEADAWWLEDDSSVLSKVTDSPLRRPSGALEVAAAALVAGPLEVDDTSSSSTLYQYSASPSASTESELTKEDRRRMFWRSIIRNMDTHNLEGEADREFLRRRTDDGFKHWVGSGNSGREDRALQSALVAESLTNVFDERSGATAR</sequence>
<feature type="region of interest" description="Disordered" evidence="1">
    <location>
        <begin position="98"/>
        <end position="124"/>
    </location>
</feature>
<dbReference type="EMBL" id="KQ965752">
    <property type="protein sequence ID" value="KXS16476.1"/>
    <property type="molecule type" value="Genomic_DNA"/>
</dbReference>
<accession>A0A139AI31</accession>
<dbReference type="AlphaFoldDB" id="A0A139AI31"/>
<protein>
    <recommendedName>
        <fullName evidence="4">F-box domain-containing protein</fullName>
    </recommendedName>
</protein>
<evidence type="ECO:0000313" key="3">
    <source>
        <dbReference type="Proteomes" id="UP000070544"/>
    </source>
</evidence>
<evidence type="ECO:0000313" key="2">
    <source>
        <dbReference type="EMBL" id="KXS16476.1"/>
    </source>
</evidence>
<dbReference type="OrthoDB" id="10642971at2759"/>
<evidence type="ECO:0000256" key="1">
    <source>
        <dbReference type="SAM" id="MobiDB-lite"/>
    </source>
</evidence>